<evidence type="ECO:0000313" key="2">
    <source>
        <dbReference type="Proteomes" id="UP000324800"/>
    </source>
</evidence>
<gene>
    <name evidence="1" type="ORF">EZS28_051174</name>
</gene>
<organism evidence="1 2">
    <name type="scientific">Streblomastix strix</name>
    <dbReference type="NCBI Taxonomy" id="222440"/>
    <lineage>
        <taxon>Eukaryota</taxon>
        <taxon>Metamonada</taxon>
        <taxon>Preaxostyla</taxon>
        <taxon>Oxymonadida</taxon>
        <taxon>Streblomastigidae</taxon>
        <taxon>Streblomastix</taxon>
    </lineage>
</organism>
<reference evidence="1 2" key="1">
    <citation type="submission" date="2019-03" db="EMBL/GenBank/DDBJ databases">
        <title>Single cell metagenomics reveals metabolic interactions within the superorganism composed of flagellate Streblomastix strix and complex community of Bacteroidetes bacteria on its surface.</title>
        <authorList>
            <person name="Treitli S.C."/>
            <person name="Kolisko M."/>
            <person name="Husnik F."/>
            <person name="Keeling P."/>
            <person name="Hampl V."/>
        </authorList>
    </citation>
    <scope>NUCLEOTIDE SEQUENCE [LARGE SCALE GENOMIC DNA]</scope>
    <source>
        <strain evidence="1">ST1C</strain>
    </source>
</reference>
<comment type="caution">
    <text evidence="1">The sequence shown here is derived from an EMBL/GenBank/DDBJ whole genome shotgun (WGS) entry which is preliminary data.</text>
</comment>
<dbReference type="EMBL" id="SNRW01038388">
    <property type="protein sequence ID" value="KAA6353299.1"/>
    <property type="molecule type" value="Genomic_DNA"/>
</dbReference>
<proteinExistence type="predicted"/>
<evidence type="ECO:0000313" key="1">
    <source>
        <dbReference type="EMBL" id="KAA6353299.1"/>
    </source>
</evidence>
<sequence>MSQLPLRRIHISRNADEEYWDECVEIVSKRAKENRNHCWKIILNNGPRKPQIIYKYKGYSASVLLQQYTHPGQAFPLDCENGHYCTIGFRMNSTHSRSVKSKDN</sequence>
<dbReference type="AlphaFoldDB" id="A0A5J4T4G3"/>
<dbReference type="Proteomes" id="UP000324800">
    <property type="component" value="Unassembled WGS sequence"/>
</dbReference>
<protein>
    <submittedName>
        <fullName evidence="1">Uncharacterized protein</fullName>
    </submittedName>
</protein>
<accession>A0A5J4T4G3</accession>
<name>A0A5J4T4G3_9EUKA</name>